<keyword evidence="1" id="KW-1133">Transmembrane helix</keyword>
<sequence>MYFVNRTFAVHTYPLCCSAGQTFFAFLFSLFTMRLANGSPLVVPGANLNQFNFVQKEVCAQSYWLLWAH</sequence>
<name>L8X9R4_THACA</name>
<proteinExistence type="predicted"/>
<comment type="caution">
    <text evidence="2">The sequence shown here is derived from an EMBL/GenBank/DDBJ whole genome shotgun (WGS) entry which is preliminary data.</text>
</comment>
<dbReference type="EMBL" id="AFRT01000032">
    <property type="protein sequence ID" value="ELU45823.1"/>
    <property type="molecule type" value="Genomic_DNA"/>
</dbReference>
<evidence type="ECO:0000313" key="2">
    <source>
        <dbReference type="EMBL" id="ELU45823.1"/>
    </source>
</evidence>
<reference evidence="2 3" key="1">
    <citation type="journal article" date="2013" name="Nat. Commun.">
        <title>The evolution and pathogenic mechanisms of the rice sheath blight pathogen.</title>
        <authorList>
            <person name="Zheng A."/>
            <person name="Lin R."/>
            <person name="Xu L."/>
            <person name="Qin P."/>
            <person name="Tang C."/>
            <person name="Ai P."/>
            <person name="Zhang D."/>
            <person name="Liu Y."/>
            <person name="Sun Z."/>
            <person name="Feng H."/>
            <person name="Wang Y."/>
            <person name="Chen Y."/>
            <person name="Liang X."/>
            <person name="Fu R."/>
            <person name="Li Q."/>
            <person name="Zhang J."/>
            <person name="Yu X."/>
            <person name="Xie Z."/>
            <person name="Ding L."/>
            <person name="Guan P."/>
            <person name="Tang J."/>
            <person name="Liang Y."/>
            <person name="Wang S."/>
            <person name="Deng Q."/>
            <person name="Li S."/>
            <person name="Zhu J."/>
            <person name="Wang L."/>
            <person name="Liu H."/>
            <person name="Li P."/>
        </authorList>
    </citation>
    <scope>NUCLEOTIDE SEQUENCE [LARGE SCALE GENOMIC DNA]</scope>
    <source>
        <strain evidence="3">AG-1 IA</strain>
    </source>
</reference>
<keyword evidence="1" id="KW-0472">Membrane</keyword>
<feature type="transmembrane region" description="Helical" evidence="1">
    <location>
        <begin position="12"/>
        <end position="31"/>
    </location>
</feature>
<gene>
    <name evidence="2" type="ORF">AG1IA_00139</name>
</gene>
<protein>
    <submittedName>
        <fullName evidence="2">Uncharacterized protein</fullName>
    </submittedName>
</protein>
<evidence type="ECO:0000313" key="3">
    <source>
        <dbReference type="Proteomes" id="UP000011668"/>
    </source>
</evidence>
<dbReference type="AlphaFoldDB" id="L8X9R4"/>
<keyword evidence="1" id="KW-0812">Transmembrane</keyword>
<accession>L8X9R4</accession>
<evidence type="ECO:0000256" key="1">
    <source>
        <dbReference type="SAM" id="Phobius"/>
    </source>
</evidence>
<dbReference type="Proteomes" id="UP000011668">
    <property type="component" value="Unassembled WGS sequence"/>
</dbReference>
<dbReference type="HOGENOM" id="CLU_2777649_0_0_1"/>
<keyword evidence="3" id="KW-1185">Reference proteome</keyword>
<organism evidence="2 3">
    <name type="scientific">Thanatephorus cucumeris (strain AG1-IA)</name>
    <name type="common">Rice sheath blight fungus</name>
    <name type="synonym">Rhizoctonia solani</name>
    <dbReference type="NCBI Taxonomy" id="983506"/>
    <lineage>
        <taxon>Eukaryota</taxon>
        <taxon>Fungi</taxon>
        <taxon>Dikarya</taxon>
        <taxon>Basidiomycota</taxon>
        <taxon>Agaricomycotina</taxon>
        <taxon>Agaricomycetes</taxon>
        <taxon>Cantharellales</taxon>
        <taxon>Ceratobasidiaceae</taxon>
        <taxon>Rhizoctonia</taxon>
        <taxon>Rhizoctonia solani AG-1</taxon>
    </lineage>
</organism>